<organism evidence="3">
    <name type="scientific">Rhodococcus hoagii (strain 103S)</name>
    <name type="common">Rhodococcus equi</name>
    <dbReference type="NCBI Taxonomy" id="685727"/>
    <lineage>
        <taxon>Bacteria</taxon>
        <taxon>Bacillati</taxon>
        <taxon>Actinomycetota</taxon>
        <taxon>Actinomycetes</taxon>
        <taxon>Mycobacteriales</taxon>
        <taxon>Nocardiaceae</taxon>
        <taxon>Prescottella</taxon>
    </lineage>
</organism>
<dbReference type="EMBL" id="FN563149">
    <property type="protein sequence ID" value="CBH49513.1"/>
    <property type="molecule type" value="Genomic_DNA"/>
</dbReference>
<feature type="transmembrane region" description="Helical" evidence="1">
    <location>
        <begin position="48"/>
        <end position="73"/>
    </location>
</feature>
<protein>
    <submittedName>
        <fullName evidence="3">Ion transporter</fullName>
    </submittedName>
</protein>
<dbReference type="Pfam" id="PF07885">
    <property type="entry name" value="Ion_trans_2"/>
    <property type="match status" value="1"/>
</dbReference>
<feature type="transmembrane region" description="Helical" evidence="1">
    <location>
        <begin position="146"/>
        <end position="166"/>
    </location>
</feature>
<dbReference type="InterPro" id="IPR013099">
    <property type="entry name" value="K_chnl_dom"/>
</dbReference>
<evidence type="ECO:0000259" key="2">
    <source>
        <dbReference type="Pfam" id="PF07885"/>
    </source>
</evidence>
<dbReference type="Gene3D" id="1.10.287.70">
    <property type="match status" value="1"/>
</dbReference>
<keyword evidence="1" id="KW-0812">Transmembrane</keyword>
<evidence type="ECO:0000313" key="4">
    <source>
        <dbReference type="Proteomes" id="UP000006892"/>
    </source>
</evidence>
<dbReference type="AlphaFoldDB" id="A0A3S5YAA9"/>
<dbReference type="SUPFAM" id="SSF81324">
    <property type="entry name" value="Voltage-gated potassium channels"/>
    <property type="match status" value="1"/>
</dbReference>
<feature type="transmembrane region" description="Helical" evidence="1">
    <location>
        <begin position="22"/>
        <end position="42"/>
    </location>
</feature>
<dbReference type="KEGG" id="req:REQ_35240"/>
<feature type="domain" description="Potassium channel" evidence="2">
    <location>
        <begin position="95"/>
        <end position="170"/>
    </location>
</feature>
<name>A0A3S5YAA9_RHOH1</name>
<proteinExistence type="predicted"/>
<feature type="transmembrane region" description="Helical" evidence="1">
    <location>
        <begin position="121"/>
        <end position="139"/>
    </location>
</feature>
<keyword evidence="1" id="KW-0472">Membrane</keyword>
<reference evidence="3" key="1">
    <citation type="journal article" date="2010" name="PLoS Genet.">
        <title>The genome of a pathogenic rhodococcus: cooptive virulence underpinned by key gene acquisitions.</title>
        <authorList>
            <person name="Letek M."/>
            <person name="Gonzalez P."/>
            <person name="Macarthur I."/>
            <person name="Rodriguez H."/>
            <person name="Freeman T.C."/>
            <person name="Valero-Rello A."/>
            <person name="Blanco M."/>
            <person name="Buckley T."/>
            <person name="Cherevach I."/>
            <person name="Fahey R."/>
            <person name="Hapeshi A."/>
            <person name="Holdstock J."/>
            <person name="Leadon D."/>
            <person name="Navas J."/>
            <person name="Ocampo A."/>
            <person name="Quail M.A."/>
            <person name="Sanders M."/>
            <person name="Scortti M.M."/>
            <person name="Prescott J.F."/>
            <person name="Fogarty U."/>
            <person name="Meijer W.G."/>
            <person name="Parkhill J."/>
            <person name="Bentley S.D."/>
            <person name="Vazquez-Boland J.A."/>
        </authorList>
    </citation>
    <scope>NUCLEOTIDE SEQUENCE [LARGE SCALE GENOMIC DNA]</scope>
    <source>
        <strain evidence="3 4">103S</strain>
    </source>
</reference>
<accession>A0A3S5YAA9</accession>
<dbReference type="Proteomes" id="UP001154400">
    <property type="component" value="Chromosome"/>
</dbReference>
<sequence length="197" mass="20934">MSDAIHLVRLDRHDRRRMLRRALLRSAATVVILLTAYFALPMDHVSDAGAILVLTGGASMVVALCAWQVRQIIHSPTPEVRSAEALAVTLPVYLLGSATAIFLLSQMDPAAFNETLTRIDALYFTLTVFATVGFGDIAAVTQPARAVVTVMIVGNLVMLAVGVKLLTQAVKWGRALQDTQEAGGGEVPPPASGDNSS</sequence>
<evidence type="ECO:0000256" key="1">
    <source>
        <dbReference type="SAM" id="Phobius"/>
    </source>
</evidence>
<evidence type="ECO:0000313" key="3">
    <source>
        <dbReference type="EMBL" id="CBH49513.1"/>
    </source>
</evidence>
<keyword evidence="1" id="KW-1133">Transmembrane helix</keyword>
<gene>
    <name evidence="3" type="ordered locus">REQ_35240</name>
</gene>
<feature type="transmembrane region" description="Helical" evidence="1">
    <location>
        <begin position="85"/>
        <end position="105"/>
    </location>
</feature>
<dbReference type="RefSeq" id="WP_005518446.1">
    <property type="nucleotide sequence ID" value="NC_014659.1"/>
</dbReference>